<proteinExistence type="predicted"/>
<dbReference type="SUPFAM" id="SSF51338">
    <property type="entry name" value="Composite domain of metallo-dependent hydrolases"/>
    <property type="match status" value="1"/>
</dbReference>
<evidence type="ECO:0000313" key="2">
    <source>
        <dbReference type="EMBL" id="MCH4286204.1"/>
    </source>
</evidence>
<dbReference type="InterPro" id="IPR032466">
    <property type="entry name" value="Metal_Hydrolase"/>
</dbReference>
<dbReference type="Gene3D" id="3.20.20.140">
    <property type="entry name" value="Metal-dependent hydrolases"/>
    <property type="match status" value="1"/>
</dbReference>
<dbReference type="PANTHER" id="PTHR43135:SF3">
    <property type="entry name" value="ALPHA-D-RIBOSE 1-METHYLPHOSPHONATE 5-TRIPHOSPHATE DIPHOSPHATASE"/>
    <property type="match status" value="1"/>
</dbReference>
<dbReference type="InterPro" id="IPR051781">
    <property type="entry name" value="Metallo-dep_Hydrolase"/>
</dbReference>
<dbReference type="SUPFAM" id="SSF51556">
    <property type="entry name" value="Metallo-dependent hydrolases"/>
    <property type="match status" value="1"/>
</dbReference>
<evidence type="ECO:0000259" key="1">
    <source>
        <dbReference type="Pfam" id="PF01979"/>
    </source>
</evidence>
<dbReference type="Proteomes" id="UP001202402">
    <property type="component" value="Unassembled WGS sequence"/>
</dbReference>
<dbReference type="PANTHER" id="PTHR43135">
    <property type="entry name" value="ALPHA-D-RIBOSE 1-METHYLPHOSPHONATE 5-TRIPHOSPHATE DIPHOSPHATASE"/>
    <property type="match status" value="1"/>
</dbReference>
<dbReference type="InterPro" id="IPR011059">
    <property type="entry name" value="Metal-dep_hydrolase_composite"/>
</dbReference>
<name>A0ABS9R969_9FIRM</name>
<feature type="domain" description="Amidohydrolase-related" evidence="1">
    <location>
        <begin position="48"/>
        <end position="377"/>
    </location>
</feature>
<comment type="caution">
    <text evidence="2">The sequence shown here is derived from an EMBL/GenBank/DDBJ whole genome shotgun (WGS) entry which is preliminary data.</text>
</comment>
<protein>
    <submittedName>
        <fullName evidence="2">Amidohydrolase</fullName>
    </submittedName>
</protein>
<evidence type="ECO:0000313" key="3">
    <source>
        <dbReference type="Proteomes" id="UP001202402"/>
    </source>
</evidence>
<organism evidence="2 3">
    <name type="scientific">Amedibacillus hominis</name>
    <dbReference type="NCBI Taxonomy" id="2897776"/>
    <lineage>
        <taxon>Bacteria</taxon>
        <taxon>Bacillati</taxon>
        <taxon>Bacillota</taxon>
        <taxon>Erysipelotrichia</taxon>
        <taxon>Erysipelotrichales</taxon>
        <taxon>Erysipelotrichaceae</taxon>
        <taxon>Amedibacillus</taxon>
    </lineage>
</organism>
<dbReference type="CDD" id="cd01309">
    <property type="entry name" value="Met_dep_hydrolase_C"/>
    <property type="match status" value="1"/>
</dbReference>
<dbReference type="EMBL" id="JAKVPQ010000011">
    <property type="protein sequence ID" value="MCH4286204.1"/>
    <property type="molecule type" value="Genomic_DNA"/>
</dbReference>
<reference evidence="2 3" key="1">
    <citation type="submission" date="2022-02" db="EMBL/GenBank/DDBJ databases">
        <title>Genome of Erysipelotrichaceae sp. nov. NSJ-176 isolated from human feces.</title>
        <authorList>
            <person name="Abdugheni R."/>
        </authorList>
    </citation>
    <scope>NUCLEOTIDE SEQUENCE [LARGE SCALE GENOMIC DNA]</scope>
    <source>
        <strain evidence="2 3">NSJ-176</strain>
    </source>
</reference>
<dbReference type="InterPro" id="IPR006680">
    <property type="entry name" value="Amidohydro-rel"/>
</dbReference>
<gene>
    <name evidence="2" type="ORF">LQE99_13845</name>
</gene>
<sequence>MLIKNAKIYTMEEEGIIEGDILIQDGKIVKVGNVEESDDEVIDASGKFVFPGMVEAHCHLGMEESAIGFEGDDVNETTDPITPHMRAIDGCNPLDETITNACKAGVTAVAAGPGSANVIGGTFVAYKTHGVSMDEMKIKEAIAMKAAFGENPKRVYREKGKIRTRMNIAALLRETLIKTKEYMMKKEAANGDITKMPAYDMKLEAMIPVLKKELPLKCHAHRADDILTVIRIAKEFDIKVTLDHCTDGEIIKKQIKESGFPAIVGPSFGHKTKLELAHKSFKTPAVLQKEGILIAITTDSPVIPEEYLPLCAALAMKSGLDEMEALKAITINPAKILGLDDQIGSIKEGKDADLIICDSSLLDAMNHVDYTIINGKIAYQA</sequence>
<dbReference type="Pfam" id="PF01979">
    <property type="entry name" value="Amidohydro_1"/>
    <property type="match status" value="1"/>
</dbReference>
<dbReference type="RefSeq" id="WP_117453208.1">
    <property type="nucleotide sequence ID" value="NZ_JAKVPQ010000011.1"/>
</dbReference>
<keyword evidence="3" id="KW-1185">Reference proteome</keyword>
<accession>A0ABS9R969</accession>
<dbReference type="Gene3D" id="2.30.40.10">
    <property type="entry name" value="Urease, subunit C, domain 1"/>
    <property type="match status" value="1"/>
</dbReference>